<dbReference type="Pfam" id="PF13912">
    <property type="entry name" value="zf-C2H2_6"/>
    <property type="match status" value="2"/>
</dbReference>
<feature type="binding site" evidence="9">
    <location>
        <position position="61"/>
    </location>
    <ligand>
        <name>Zn(2+)</name>
        <dbReference type="ChEBI" id="CHEBI:29105"/>
    </ligand>
</feature>
<sequence length="577" mass="67323">MAGTLNNGMCRCCASEGSFRDISSKYVWMGEEEIYAEMLRECFDINLVNAESHDGGICEVCITQLRSAANFKKQVQITEEQFKKRINDNMFKNNIVKVEVNMLDEDDHHSDNNDNNLSDDFSGPEFEVPVKTESEEVKGKKRTRATAARTKKAKLKGENDNAESSKRTDGEPPKRRKKKKKGDESATPERVEHRVNLTAILQYSNASPFRDKTIRGFSCLYCAKYFPSIDELRTHTAQQSEKDKLNSMIDYKLSYNPIKLDITNLRCTMCDTQMKDLSDLKDHLVAVHNKFIHKNIKDIILPFRLENGQNFTCVICSVVHISFKNLYHHMSSHYRNYCCKKCGAGYITIAALRKHGKTHAQGIFPCDYCDKTYTSLTKKRNHEKGVHTGGWLRNKCPHCPQIFVSYYDRSEHLVKEHNEKPIIYPCNACNKTYKKKFELNRHIKHHHLQQKSFLCDQCNAKFFSKRGLVDHLSRHTGSETFACDVCGKRFFRLRTLKEHMRFHEDDKRYQCEVCMKTFTQKCSLKNHLKLHQDNLDIFKEFEDVKHLIDNREMTLNQIANENKKKKQAEKMKEQYKL</sequence>
<reference evidence="13" key="1">
    <citation type="submission" date="2021-12" db="EMBL/GenBank/DDBJ databases">
        <authorList>
            <person name="King R."/>
        </authorList>
    </citation>
    <scope>NUCLEOTIDE SEQUENCE</scope>
</reference>
<evidence type="ECO:0000256" key="9">
    <source>
        <dbReference type="PROSITE-ProRule" id="PRU01263"/>
    </source>
</evidence>
<proteinExistence type="predicted"/>
<evidence type="ECO:0000256" key="8">
    <source>
        <dbReference type="PROSITE-ProRule" id="PRU00042"/>
    </source>
</evidence>
<feature type="domain" description="C2H2-type" evidence="11">
    <location>
        <begin position="364"/>
        <end position="389"/>
    </location>
</feature>
<dbReference type="SMART" id="SM00868">
    <property type="entry name" value="zf-AD"/>
    <property type="match status" value="1"/>
</dbReference>
<feature type="domain" description="C2H2-type" evidence="11">
    <location>
        <begin position="424"/>
        <end position="452"/>
    </location>
</feature>
<evidence type="ECO:0000256" key="4">
    <source>
        <dbReference type="ARBA" id="ARBA00022833"/>
    </source>
</evidence>
<feature type="domain" description="C2H2-type" evidence="11">
    <location>
        <begin position="481"/>
        <end position="508"/>
    </location>
</feature>
<evidence type="ECO:0000259" key="12">
    <source>
        <dbReference type="PROSITE" id="PS51915"/>
    </source>
</evidence>
<dbReference type="Proteomes" id="UP001153292">
    <property type="component" value="Chromosome 26"/>
</dbReference>
<dbReference type="PANTHER" id="PTHR24399">
    <property type="entry name" value="ZINC FINGER AND BTB DOMAIN-CONTAINING"/>
    <property type="match status" value="1"/>
</dbReference>
<keyword evidence="14" id="KW-1185">Reference proteome</keyword>
<evidence type="ECO:0000313" key="13">
    <source>
        <dbReference type="EMBL" id="CAH2987570.1"/>
    </source>
</evidence>
<keyword evidence="5" id="KW-0805">Transcription regulation</keyword>
<feature type="domain" description="ZAD" evidence="12">
    <location>
        <begin position="8"/>
        <end position="85"/>
    </location>
</feature>
<dbReference type="InterPro" id="IPR012934">
    <property type="entry name" value="Znf_AD"/>
</dbReference>
<feature type="binding site" evidence="9">
    <location>
        <position position="10"/>
    </location>
    <ligand>
        <name>Zn(2+)</name>
        <dbReference type="ChEBI" id="CHEBI:29105"/>
    </ligand>
</feature>
<dbReference type="SUPFAM" id="SSF57667">
    <property type="entry name" value="beta-beta-alpha zinc fingers"/>
    <property type="match status" value="4"/>
</dbReference>
<keyword evidence="4 9" id="KW-0862">Zinc</keyword>
<dbReference type="SMART" id="SM00355">
    <property type="entry name" value="ZnF_C2H2"/>
    <property type="match status" value="10"/>
</dbReference>
<name>A0ABN8L8T8_CHISP</name>
<dbReference type="Gene3D" id="3.40.1800.20">
    <property type="match status" value="1"/>
</dbReference>
<dbReference type="PROSITE" id="PS00028">
    <property type="entry name" value="ZINC_FINGER_C2H2_1"/>
    <property type="match status" value="6"/>
</dbReference>
<dbReference type="PROSITE" id="PS50157">
    <property type="entry name" value="ZINC_FINGER_C2H2_2"/>
    <property type="match status" value="6"/>
</dbReference>
<gene>
    <name evidence="13" type="ORF">CHILSU_LOCUS7156</name>
</gene>
<evidence type="ECO:0000256" key="1">
    <source>
        <dbReference type="ARBA" id="ARBA00004123"/>
    </source>
</evidence>
<feature type="compositionally biased region" description="Basic residues" evidence="10">
    <location>
        <begin position="139"/>
        <end position="154"/>
    </location>
</feature>
<evidence type="ECO:0000256" key="10">
    <source>
        <dbReference type="SAM" id="MobiDB-lite"/>
    </source>
</evidence>
<dbReference type="PROSITE" id="PS51915">
    <property type="entry name" value="ZAD"/>
    <property type="match status" value="1"/>
</dbReference>
<dbReference type="InterPro" id="IPR036236">
    <property type="entry name" value="Znf_C2H2_sf"/>
</dbReference>
<protein>
    <submittedName>
        <fullName evidence="13">Uncharacterized protein</fullName>
    </submittedName>
</protein>
<dbReference type="EMBL" id="OU963919">
    <property type="protein sequence ID" value="CAH2987570.1"/>
    <property type="molecule type" value="Genomic_DNA"/>
</dbReference>
<feature type="region of interest" description="Disordered" evidence="10">
    <location>
        <begin position="105"/>
        <end position="191"/>
    </location>
</feature>
<dbReference type="Pfam" id="PF07776">
    <property type="entry name" value="zf-AD"/>
    <property type="match status" value="1"/>
</dbReference>
<accession>A0ABN8L8T8</accession>
<evidence type="ECO:0000313" key="14">
    <source>
        <dbReference type="Proteomes" id="UP001153292"/>
    </source>
</evidence>
<keyword evidence="7" id="KW-0539">Nucleus</keyword>
<feature type="domain" description="C2H2-type" evidence="11">
    <location>
        <begin position="453"/>
        <end position="480"/>
    </location>
</feature>
<evidence type="ECO:0000256" key="5">
    <source>
        <dbReference type="ARBA" id="ARBA00023015"/>
    </source>
</evidence>
<evidence type="ECO:0000256" key="6">
    <source>
        <dbReference type="ARBA" id="ARBA00023163"/>
    </source>
</evidence>
<dbReference type="Pfam" id="PF00096">
    <property type="entry name" value="zf-C2H2"/>
    <property type="match status" value="2"/>
</dbReference>
<feature type="binding site" evidence="9">
    <location>
        <position position="13"/>
    </location>
    <ligand>
        <name>Zn(2+)</name>
        <dbReference type="ChEBI" id="CHEBI:29105"/>
    </ligand>
</feature>
<comment type="subcellular location">
    <subcellularLocation>
        <location evidence="1">Nucleus</location>
    </subcellularLocation>
</comment>
<feature type="domain" description="C2H2-type" evidence="11">
    <location>
        <begin position="509"/>
        <end position="536"/>
    </location>
</feature>
<dbReference type="Gene3D" id="3.30.160.60">
    <property type="entry name" value="Classic Zinc Finger"/>
    <property type="match status" value="5"/>
</dbReference>
<keyword evidence="8" id="KW-0863">Zinc-finger</keyword>
<keyword evidence="2 9" id="KW-0479">Metal-binding</keyword>
<feature type="compositionally biased region" description="Basic and acidic residues" evidence="10">
    <location>
        <begin position="181"/>
        <end position="191"/>
    </location>
</feature>
<dbReference type="InterPro" id="IPR013087">
    <property type="entry name" value="Znf_C2H2_type"/>
</dbReference>
<organism evidence="13 14">
    <name type="scientific">Chilo suppressalis</name>
    <name type="common">Asiatic rice borer moth</name>
    <dbReference type="NCBI Taxonomy" id="168631"/>
    <lineage>
        <taxon>Eukaryota</taxon>
        <taxon>Metazoa</taxon>
        <taxon>Ecdysozoa</taxon>
        <taxon>Arthropoda</taxon>
        <taxon>Hexapoda</taxon>
        <taxon>Insecta</taxon>
        <taxon>Pterygota</taxon>
        <taxon>Neoptera</taxon>
        <taxon>Endopterygota</taxon>
        <taxon>Lepidoptera</taxon>
        <taxon>Glossata</taxon>
        <taxon>Ditrysia</taxon>
        <taxon>Pyraloidea</taxon>
        <taxon>Crambidae</taxon>
        <taxon>Crambinae</taxon>
        <taxon>Chilo</taxon>
    </lineage>
</organism>
<evidence type="ECO:0000256" key="7">
    <source>
        <dbReference type="ARBA" id="ARBA00023242"/>
    </source>
</evidence>
<keyword evidence="6" id="KW-0804">Transcription</keyword>
<feature type="compositionally biased region" description="Basic and acidic residues" evidence="10">
    <location>
        <begin position="128"/>
        <end position="138"/>
    </location>
</feature>
<evidence type="ECO:0000256" key="3">
    <source>
        <dbReference type="ARBA" id="ARBA00022737"/>
    </source>
</evidence>
<evidence type="ECO:0000259" key="11">
    <source>
        <dbReference type="PROSITE" id="PS50157"/>
    </source>
</evidence>
<evidence type="ECO:0000256" key="2">
    <source>
        <dbReference type="ARBA" id="ARBA00022723"/>
    </source>
</evidence>
<dbReference type="SUPFAM" id="SSF57716">
    <property type="entry name" value="Glucocorticoid receptor-like (DNA-binding domain)"/>
    <property type="match status" value="1"/>
</dbReference>
<keyword evidence="3" id="KW-0677">Repeat</keyword>
<dbReference type="PANTHER" id="PTHR24399:SF23">
    <property type="entry name" value="C2H2-TYPE DOMAIN-CONTAINING PROTEIN"/>
    <property type="match status" value="1"/>
</dbReference>
<feature type="binding site" evidence="9">
    <location>
        <position position="58"/>
    </location>
    <ligand>
        <name>Zn(2+)</name>
        <dbReference type="ChEBI" id="CHEBI:29105"/>
    </ligand>
</feature>
<feature type="compositionally biased region" description="Basic and acidic residues" evidence="10">
    <location>
        <begin position="155"/>
        <end position="173"/>
    </location>
</feature>
<feature type="domain" description="C2H2-type" evidence="11">
    <location>
        <begin position="337"/>
        <end position="360"/>
    </location>
</feature>